<comment type="caution">
    <text evidence="1">The sequence shown here is derived from an EMBL/GenBank/DDBJ whole genome shotgun (WGS) entry which is preliminary data.</text>
</comment>
<name>A0A229UUH0_9BACL</name>
<keyword evidence="2" id="KW-1185">Reference proteome</keyword>
<reference evidence="1 2" key="1">
    <citation type="submission" date="2017-07" db="EMBL/GenBank/DDBJ databases">
        <title>Genome sequencing and assembly of Paenibacillus rigui.</title>
        <authorList>
            <person name="Mayilraj S."/>
        </authorList>
    </citation>
    <scope>NUCLEOTIDE SEQUENCE [LARGE SCALE GENOMIC DNA]</scope>
    <source>
        <strain evidence="1 2">JCM 16352</strain>
    </source>
</reference>
<sequence>MTNRLKGRIVNIEKTVHQVTHLLTGIKKKDQPKYRHLPGSNGTVVTGSEYFGTTIDVKIFVYDYKECVEFDIRDYVLRVNDKKKISSKLLDYIISVNEGEKVVVEEAEDGCRFDFTQLDVIPPKRKSKTKK</sequence>
<dbReference type="RefSeq" id="WP_094014157.1">
    <property type="nucleotide sequence ID" value="NZ_NMQW01000009.1"/>
</dbReference>
<accession>A0A229UUH0</accession>
<dbReference type="AlphaFoldDB" id="A0A229UUH0"/>
<evidence type="ECO:0000313" key="1">
    <source>
        <dbReference type="EMBL" id="OXM87058.1"/>
    </source>
</evidence>
<protein>
    <submittedName>
        <fullName evidence="1">Uncharacterized protein</fullName>
    </submittedName>
</protein>
<organism evidence="1 2">
    <name type="scientific">Paenibacillus rigui</name>
    <dbReference type="NCBI Taxonomy" id="554312"/>
    <lineage>
        <taxon>Bacteria</taxon>
        <taxon>Bacillati</taxon>
        <taxon>Bacillota</taxon>
        <taxon>Bacilli</taxon>
        <taxon>Bacillales</taxon>
        <taxon>Paenibacillaceae</taxon>
        <taxon>Paenibacillus</taxon>
    </lineage>
</organism>
<evidence type="ECO:0000313" key="2">
    <source>
        <dbReference type="Proteomes" id="UP000215509"/>
    </source>
</evidence>
<dbReference type="EMBL" id="NMQW01000009">
    <property type="protein sequence ID" value="OXM87058.1"/>
    <property type="molecule type" value="Genomic_DNA"/>
</dbReference>
<dbReference type="Proteomes" id="UP000215509">
    <property type="component" value="Unassembled WGS sequence"/>
</dbReference>
<dbReference type="OrthoDB" id="2990746at2"/>
<proteinExistence type="predicted"/>
<gene>
    <name evidence="1" type="ORF">CF651_07000</name>
</gene>